<evidence type="ECO:0000313" key="5">
    <source>
        <dbReference type="Proteomes" id="UP001597295"/>
    </source>
</evidence>
<dbReference type="EMBL" id="JBHUIP010000012">
    <property type="protein sequence ID" value="MFD2263528.1"/>
    <property type="molecule type" value="Genomic_DNA"/>
</dbReference>
<organism evidence="4 5">
    <name type="scientific">Lacibacterium aquatile</name>
    <dbReference type="NCBI Taxonomy" id="1168082"/>
    <lineage>
        <taxon>Bacteria</taxon>
        <taxon>Pseudomonadati</taxon>
        <taxon>Pseudomonadota</taxon>
        <taxon>Alphaproteobacteria</taxon>
        <taxon>Rhodospirillales</taxon>
        <taxon>Rhodospirillaceae</taxon>
    </lineage>
</organism>
<dbReference type="InterPro" id="IPR039298">
    <property type="entry name" value="ACOT13"/>
</dbReference>
<comment type="caution">
    <text evidence="4">The sequence shown here is derived from an EMBL/GenBank/DDBJ whole genome shotgun (WGS) entry which is preliminary data.</text>
</comment>
<dbReference type="CDD" id="cd03443">
    <property type="entry name" value="PaaI_thioesterase"/>
    <property type="match status" value="1"/>
</dbReference>
<dbReference type="InterPro" id="IPR006683">
    <property type="entry name" value="Thioestr_dom"/>
</dbReference>
<dbReference type="SUPFAM" id="SSF54637">
    <property type="entry name" value="Thioesterase/thiol ester dehydrase-isomerase"/>
    <property type="match status" value="1"/>
</dbReference>
<evidence type="ECO:0000256" key="1">
    <source>
        <dbReference type="ARBA" id="ARBA00008324"/>
    </source>
</evidence>
<dbReference type="PANTHER" id="PTHR21660:SF1">
    <property type="entry name" value="ACYL-COENZYME A THIOESTERASE 13"/>
    <property type="match status" value="1"/>
</dbReference>
<dbReference type="EC" id="3.1.2.-" evidence="4"/>
<dbReference type="GO" id="GO:0016787">
    <property type="term" value="F:hydrolase activity"/>
    <property type="evidence" value="ECO:0007669"/>
    <property type="project" value="UniProtKB-KW"/>
</dbReference>
<dbReference type="NCBIfam" id="TIGR00369">
    <property type="entry name" value="unchar_dom_1"/>
    <property type="match status" value="1"/>
</dbReference>
<dbReference type="Pfam" id="PF03061">
    <property type="entry name" value="4HBT"/>
    <property type="match status" value="1"/>
</dbReference>
<dbReference type="PANTHER" id="PTHR21660">
    <property type="entry name" value="THIOESTERASE SUPERFAMILY MEMBER-RELATED"/>
    <property type="match status" value="1"/>
</dbReference>
<dbReference type="Proteomes" id="UP001597295">
    <property type="component" value="Unassembled WGS sequence"/>
</dbReference>
<evidence type="ECO:0000256" key="2">
    <source>
        <dbReference type="ARBA" id="ARBA00022801"/>
    </source>
</evidence>
<name>A0ABW5DQW9_9PROT</name>
<comment type="similarity">
    <text evidence="1">Belongs to the thioesterase PaaI family.</text>
</comment>
<feature type="domain" description="Thioesterase" evidence="3">
    <location>
        <begin position="51"/>
        <end position="126"/>
    </location>
</feature>
<dbReference type="InterPro" id="IPR029069">
    <property type="entry name" value="HotDog_dom_sf"/>
</dbReference>
<dbReference type="Gene3D" id="3.10.129.10">
    <property type="entry name" value="Hotdog Thioesterase"/>
    <property type="match status" value="1"/>
</dbReference>
<reference evidence="5" key="1">
    <citation type="journal article" date="2019" name="Int. J. Syst. Evol. Microbiol.">
        <title>The Global Catalogue of Microorganisms (GCM) 10K type strain sequencing project: providing services to taxonomists for standard genome sequencing and annotation.</title>
        <authorList>
            <consortium name="The Broad Institute Genomics Platform"/>
            <consortium name="The Broad Institute Genome Sequencing Center for Infectious Disease"/>
            <person name="Wu L."/>
            <person name="Ma J."/>
        </authorList>
    </citation>
    <scope>NUCLEOTIDE SEQUENCE [LARGE SCALE GENOMIC DNA]</scope>
    <source>
        <strain evidence="5">CGMCC 1.19062</strain>
    </source>
</reference>
<keyword evidence="5" id="KW-1185">Reference proteome</keyword>
<dbReference type="InterPro" id="IPR003736">
    <property type="entry name" value="PAAI_dom"/>
</dbReference>
<protein>
    <submittedName>
        <fullName evidence="4">PaaI family thioesterase</fullName>
        <ecNumber evidence="4">3.1.2.-</ecNumber>
    </submittedName>
</protein>
<accession>A0ABW5DQW9</accession>
<sequence>MTLAESSATDRVAAMMSSQPFVVAMGVKLLSASKGAVDLELPFRADLTQQNGFFHGGIVGTLADISGGFAATSLATFDQNVLTVEYKINLMAPAVGEKLIGRGRVARGGRTLVVTNIEIFAVKGGVEKICATALQTLMILPAAQAA</sequence>
<evidence type="ECO:0000259" key="3">
    <source>
        <dbReference type="Pfam" id="PF03061"/>
    </source>
</evidence>
<keyword evidence="2 4" id="KW-0378">Hydrolase</keyword>
<evidence type="ECO:0000313" key="4">
    <source>
        <dbReference type="EMBL" id="MFD2263528.1"/>
    </source>
</evidence>
<proteinExistence type="inferred from homology"/>
<gene>
    <name evidence="4" type="ORF">ACFSM5_11560</name>
</gene>
<dbReference type="RefSeq" id="WP_379876544.1">
    <property type="nucleotide sequence ID" value="NZ_JBHUIP010000012.1"/>
</dbReference>